<keyword evidence="2 9" id="KW-0645">Protease</keyword>
<evidence type="ECO:0000313" key="11">
    <source>
        <dbReference type="EMBL" id="AWN42911.1"/>
    </source>
</evidence>
<comment type="cofactor">
    <cofactor evidence="9">
        <name>Zn(2+)</name>
        <dbReference type="ChEBI" id="CHEBI:29105"/>
    </cofactor>
    <text evidence="9">Binds 1 zinc ion per subunit.</text>
</comment>
<protein>
    <recommendedName>
        <fullName evidence="9">D-alanyl-D-alanine dipeptidase</fullName>
        <shortName evidence="9">D-Ala-D-Ala dipeptidase</shortName>
        <ecNumber evidence="9">3.4.13.22</ecNumber>
    </recommendedName>
</protein>
<keyword evidence="3 9" id="KW-0479">Metal-binding</keyword>
<reference evidence="12" key="1">
    <citation type="submission" date="2018-05" db="EMBL/GenBank/DDBJ databases">
        <title>Complete Genome Sequence of Methylobacterium sp. 17SD2-17.</title>
        <authorList>
            <person name="Srinivasan S."/>
        </authorList>
    </citation>
    <scope>NUCLEOTIDE SEQUENCE [LARGE SCALE GENOMIC DNA]</scope>
    <source>
        <strain evidence="12">17SD2-17</strain>
    </source>
</reference>
<dbReference type="InterPro" id="IPR000755">
    <property type="entry name" value="A_A_dipeptidase"/>
</dbReference>
<evidence type="ECO:0000256" key="7">
    <source>
        <dbReference type="ARBA" id="ARBA00023049"/>
    </source>
</evidence>
<dbReference type="PANTHER" id="PTHR43126">
    <property type="entry name" value="D-ALANYL-D-ALANINE DIPEPTIDASE"/>
    <property type="match status" value="1"/>
</dbReference>
<dbReference type="EC" id="3.4.13.22" evidence="9"/>
<comment type="catalytic activity">
    <reaction evidence="1 9">
        <text>D-alanyl-D-alanine + H2O = 2 D-alanine</text>
        <dbReference type="Rhea" id="RHEA:20661"/>
        <dbReference type="ChEBI" id="CHEBI:15377"/>
        <dbReference type="ChEBI" id="CHEBI:57416"/>
        <dbReference type="ChEBI" id="CHEBI:57822"/>
        <dbReference type="EC" id="3.4.13.22"/>
    </reaction>
</comment>
<feature type="compositionally biased region" description="Basic and acidic residues" evidence="10">
    <location>
        <begin position="1"/>
        <end position="13"/>
    </location>
</feature>
<evidence type="ECO:0000256" key="4">
    <source>
        <dbReference type="ARBA" id="ARBA00022801"/>
    </source>
</evidence>
<dbReference type="OrthoDB" id="9801430at2"/>
<dbReference type="Pfam" id="PF01427">
    <property type="entry name" value="Peptidase_M15"/>
    <property type="match status" value="1"/>
</dbReference>
<evidence type="ECO:0000313" key="12">
    <source>
        <dbReference type="Proteomes" id="UP000245926"/>
    </source>
</evidence>
<keyword evidence="8" id="KW-0961">Cell wall biogenesis/degradation</keyword>
<keyword evidence="6 9" id="KW-0224">Dipeptidase</keyword>
<feature type="binding site" evidence="9">
    <location>
        <position position="167"/>
    </location>
    <ligand>
        <name>Zn(2+)</name>
        <dbReference type="ChEBI" id="CHEBI:29105"/>
        <note>catalytic</note>
    </ligand>
</feature>
<dbReference type="EMBL" id="CP029550">
    <property type="protein sequence ID" value="AWN42911.1"/>
    <property type="molecule type" value="Genomic_DNA"/>
</dbReference>
<gene>
    <name evidence="9" type="primary">ddpX</name>
    <name evidence="11" type="ORF">DK389_23440</name>
</gene>
<dbReference type="PANTHER" id="PTHR43126:SF1">
    <property type="entry name" value="D-ALANYL-D-ALANINE DIPEPTIDASE"/>
    <property type="match status" value="1"/>
</dbReference>
<organism evidence="11 12">
    <name type="scientific">Methylobacterium durans</name>
    <dbReference type="NCBI Taxonomy" id="2202825"/>
    <lineage>
        <taxon>Bacteria</taxon>
        <taxon>Pseudomonadati</taxon>
        <taxon>Pseudomonadota</taxon>
        <taxon>Alphaproteobacteria</taxon>
        <taxon>Hyphomicrobiales</taxon>
        <taxon>Methylobacteriaceae</taxon>
        <taxon>Methylobacterium</taxon>
    </lineage>
</organism>
<evidence type="ECO:0000256" key="10">
    <source>
        <dbReference type="SAM" id="MobiDB-lite"/>
    </source>
</evidence>
<dbReference type="Gene3D" id="3.30.1380.10">
    <property type="match status" value="1"/>
</dbReference>
<evidence type="ECO:0000256" key="8">
    <source>
        <dbReference type="ARBA" id="ARBA00023316"/>
    </source>
</evidence>
<evidence type="ECO:0000256" key="9">
    <source>
        <dbReference type="HAMAP-Rule" id="MF_01924"/>
    </source>
</evidence>
<evidence type="ECO:0000256" key="1">
    <source>
        <dbReference type="ARBA" id="ARBA00001362"/>
    </source>
</evidence>
<proteinExistence type="inferred from homology"/>
<dbReference type="Proteomes" id="UP000245926">
    <property type="component" value="Chromosome"/>
</dbReference>
<dbReference type="GO" id="GO:0008237">
    <property type="term" value="F:metallopeptidase activity"/>
    <property type="evidence" value="ECO:0007669"/>
    <property type="project" value="UniProtKB-KW"/>
</dbReference>
<keyword evidence="5 9" id="KW-0862">Zinc</keyword>
<feature type="binding site" evidence="9">
    <location>
        <position position="174"/>
    </location>
    <ligand>
        <name>Zn(2+)</name>
        <dbReference type="ChEBI" id="CHEBI:29105"/>
        <note>catalytic</note>
    </ligand>
</feature>
<dbReference type="CDD" id="cd14817">
    <property type="entry name" value="D-Ala-D-Ala_dipeptidase_VanX"/>
    <property type="match status" value="1"/>
</dbReference>
<dbReference type="InterPro" id="IPR009045">
    <property type="entry name" value="Zn_M74/Hedgehog-like"/>
</dbReference>
<feature type="compositionally biased region" description="Basic residues" evidence="10">
    <location>
        <begin position="14"/>
        <end position="29"/>
    </location>
</feature>
<evidence type="ECO:0000256" key="5">
    <source>
        <dbReference type="ARBA" id="ARBA00022833"/>
    </source>
</evidence>
<comment type="similarity">
    <text evidence="9">Belongs to the peptidase M15D family.</text>
</comment>
<evidence type="ECO:0000256" key="2">
    <source>
        <dbReference type="ARBA" id="ARBA00022670"/>
    </source>
</evidence>
<sequence length="256" mass="28065">MGALERESREGSRVAHRHRSGHRRRARAATKKRLRHAASGALLLLAAGGARAEPVLVDAARFVPGLVTEIRYAGSHNFVGRPIDGYEAPLCLLTPRAAAALARVQAALAPDGLGLKVFDCYRPRRAVADFVRWAHDPADLAGKAEFYPDIDKDDLFRLGYIAERSGHSRGSTVDLTLVERGTGRERSMGTPFDLFDPRSGEGAEIPMEARANRARLRGAMIGAGFAPYPAEWWHFTLRDEPHRGQGFDVPVRAVEP</sequence>
<dbReference type="KEGG" id="mets:DK389_23440"/>
<keyword evidence="12" id="KW-1185">Reference proteome</keyword>
<evidence type="ECO:0000256" key="6">
    <source>
        <dbReference type="ARBA" id="ARBA00022997"/>
    </source>
</evidence>
<dbReference type="SUPFAM" id="SSF55166">
    <property type="entry name" value="Hedgehog/DD-peptidase"/>
    <property type="match status" value="1"/>
</dbReference>
<feature type="site" description="Transition state stabilizer" evidence="9">
    <location>
        <position position="122"/>
    </location>
</feature>
<feature type="binding site" evidence="9">
    <location>
        <position position="234"/>
    </location>
    <ligand>
        <name>Zn(2+)</name>
        <dbReference type="ChEBI" id="CHEBI:29105"/>
        <note>catalytic</note>
    </ligand>
</feature>
<keyword evidence="7 9" id="KW-0482">Metalloprotease</keyword>
<feature type="active site" description="Proton donor/acceptor" evidence="9">
    <location>
        <position position="231"/>
    </location>
</feature>
<dbReference type="GO" id="GO:0008270">
    <property type="term" value="F:zinc ion binding"/>
    <property type="evidence" value="ECO:0007669"/>
    <property type="project" value="UniProtKB-UniRule"/>
</dbReference>
<dbReference type="GO" id="GO:0006508">
    <property type="term" value="P:proteolysis"/>
    <property type="evidence" value="ECO:0007669"/>
    <property type="project" value="UniProtKB-KW"/>
</dbReference>
<feature type="region of interest" description="Disordered" evidence="10">
    <location>
        <begin position="1"/>
        <end position="29"/>
    </location>
</feature>
<dbReference type="HAMAP" id="MF_01924">
    <property type="entry name" value="A_A_dipeptidase"/>
    <property type="match status" value="1"/>
</dbReference>
<comment type="function">
    <text evidence="9">Catalyzes hydrolysis of the D-alanyl-D-alanine dipeptide.</text>
</comment>
<accession>A0A2U8WBD7</accession>
<dbReference type="GO" id="GO:0160237">
    <property type="term" value="F:D-Ala-D-Ala dipeptidase activity"/>
    <property type="evidence" value="ECO:0007669"/>
    <property type="project" value="UniProtKB-EC"/>
</dbReference>
<dbReference type="AlphaFoldDB" id="A0A2U8WBD7"/>
<name>A0A2U8WBD7_9HYPH</name>
<keyword evidence="4 9" id="KW-0378">Hydrolase</keyword>
<evidence type="ECO:0000256" key="3">
    <source>
        <dbReference type="ARBA" id="ARBA00022723"/>
    </source>
</evidence>
<dbReference type="GO" id="GO:0071555">
    <property type="term" value="P:cell wall organization"/>
    <property type="evidence" value="ECO:0007669"/>
    <property type="project" value="UniProtKB-KW"/>
</dbReference>